<evidence type="ECO:0008006" key="3">
    <source>
        <dbReference type="Google" id="ProtNLM"/>
    </source>
</evidence>
<name>A0A9D1GIV7_9FIRM</name>
<dbReference type="Proteomes" id="UP000886860">
    <property type="component" value="Unassembled WGS sequence"/>
</dbReference>
<evidence type="ECO:0000313" key="2">
    <source>
        <dbReference type="Proteomes" id="UP000886860"/>
    </source>
</evidence>
<evidence type="ECO:0000313" key="1">
    <source>
        <dbReference type="EMBL" id="HIT41790.1"/>
    </source>
</evidence>
<reference evidence="1" key="2">
    <citation type="journal article" date="2021" name="PeerJ">
        <title>Extensive microbial diversity within the chicken gut microbiome revealed by metagenomics and culture.</title>
        <authorList>
            <person name="Gilroy R."/>
            <person name="Ravi A."/>
            <person name="Getino M."/>
            <person name="Pursley I."/>
            <person name="Horton D.L."/>
            <person name="Alikhan N.F."/>
            <person name="Baker D."/>
            <person name="Gharbi K."/>
            <person name="Hall N."/>
            <person name="Watson M."/>
            <person name="Adriaenssens E.M."/>
            <person name="Foster-Nyarko E."/>
            <person name="Jarju S."/>
            <person name="Secka A."/>
            <person name="Antonio M."/>
            <person name="Oren A."/>
            <person name="Chaudhuri R.R."/>
            <person name="La Ragione R."/>
            <person name="Hildebrand F."/>
            <person name="Pallen M.J."/>
        </authorList>
    </citation>
    <scope>NUCLEOTIDE SEQUENCE</scope>
    <source>
        <strain evidence="1">CHK123-3438</strain>
    </source>
</reference>
<reference evidence="1" key="1">
    <citation type="submission" date="2020-10" db="EMBL/GenBank/DDBJ databases">
        <authorList>
            <person name="Gilroy R."/>
        </authorList>
    </citation>
    <scope>NUCLEOTIDE SEQUENCE</scope>
    <source>
        <strain evidence="1">CHK123-3438</strain>
    </source>
</reference>
<organism evidence="1 2">
    <name type="scientific">Candidatus Caccovicinus merdipullorum</name>
    <dbReference type="NCBI Taxonomy" id="2840724"/>
    <lineage>
        <taxon>Bacteria</taxon>
        <taxon>Bacillati</taxon>
        <taxon>Bacillota</taxon>
        <taxon>Clostridia</taxon>
        <taxon>Eubacteriales</taxon>
        <taxon>Candidatus Caccovicinus</taxon>
    </lineage>
</organism>
<accession>A0A9D1GIV7</accession>
<comment type="caution">
    <text evidence="1">The sequence shown here is derived from an EMBL/GenBank/DDBJ whole genome shotgun (WGS) entry which is preliminary data.</text>
</comment>
<protein>
    <recommendedName>
        <fullName evidence="3">GNAT family acetyltransferase</fullName>
    </recommendedName>
</protein>
<dbReference type="AlphaFoldDB" id="A0A9D1GIV7"/>
<gene>
    <name evidence="1" type="ORF">IAB60_06795</name>
</gene>
<dbReference type="EMBL" id="DVKS01000116">
    <property type="protein sequence ID" value="HIT41790.1"/>
    <property type="molecule type" value="Genomic_DNA"/>
</dbReference>
<sequence length="102" mass="11909">MLERKGFMPINYLKKESYTGSFKGMRFKMAKAEVEENEETRTVLRVTHWPEPYSFDATSEEKKTSRDVSFDEDGIQAGIQWLNEAYEKQYAGEKEPDGREGE</sequence>
<proteinExistence type="predicted"/>